<protein>
    <recommendedName>
        <fullName evidence="4">TATA-box binding</fullName>
    </recommendedName>
</protein>
<evidence type="ECO:0000313" key="3">
    <source>
        <dbReference type="Proteomes" id="UP000277811"/>
    </source>
</evidence>
<dbReference type="InterPro" id="IPR014794">
    <property type="entry name" value="DUF1779"/>
</dbReference>
<dbReference type="InterPro" id="IPR036209">
    <property type="entry name" value="YwmB-like_sf"/>
</dbReference>
<proteinExistence type="predicted"/>
<dbReference type="RefSeq" id="WP_165866092.1">
    <property type="nucleotide sequence ID" value="NZ_UPPP01000103.1"/>
</dbReference>
<evidence type="ECO:0000256" key="1">
    <source>
        <dbReference type="SAM" id="SignalP"/>
    </source>
</evidence>
<name>A0A498RIJ8_9FIRM</name>
<dbReference type="Gene3D" id="3.30.360.40">
    <property type="entry name" value="YwmB-like"/>
    <property type="match status" value="1"/>
</dbReference>
<sequence>MKKIARIVAAVVFLMILCNPAGKGTSGATDVLENAMTAMGTGINQMSINGWSRIPAPAAKMNENDLRTMVERAMQELGIQQQEYSVTTSLHGTNRLARAEMVHDRLRAVVIAEVIDLGGKSNKPELYLVVNIDSTPDSSHNFSLWRKKIITIIEQEGGVAHISTCLVGWLDGKLEKDEMRKRLQQAFNAADATMLDQMEYENLVSSSGYAPSIADSLQAGSKKINLNLAMRYSSYDNRTYAIVGSPIITREY</sequence>
<feature type="chain" id="PRO_5038558924" description="TATA-box binding" evidence="1">
    <location>
        <begin position="24"/>
        <end position="252"/>
    </location>
</feature>
<evidence type="ECO:0008006" key="4">
    <source>
        <dbReference type="Google" id="ProtNLM"/>
    </source>
</evidence>
<gene>
    <name evidence="2" type="ORF">LUCI_4191</name>
</gene>
<organism evidence="2 3">
    <name type="scientific">Lucifera butyrica</name>
    <dbReference type="NCBI Taxonomy" id="1351585"/>
    <lineage>
        <taxon>Bacteria</taxon>
        <taxon>Bacillati</taxon>
        <taxon>Bacillota</taxon>
        <taxon>Negativicutes</taxon>
        <taxon>Veillonellales</taxon>
        <taxon>Veillonellaceae</taxon>
        <taxon>Lucifera</taxon>
    </lineage>
</organism>
<feature type="signal peptide" evidence="1">
    <location>
        <begin position="1"/>
        <end position="23"/>
    </location>
</feature>
<dbReference type="Pfam" id="PF08680">
    <property type="entry name" value="DUF1779"/>
    <property type="match status" value="1"/>
</dbReference>
<reference evidence="2 3" key="1">
    <citation type="submission" date="2018-06" db="EMBL/GenBank/DDBJ databases">
        <authorList>
            <person name="Strepis N."/>
        </authorList>
    </citation>
    <scope>NUCLEOTIDE SEQUENCE [LARGE SCALE GENOMIC DNA]</scope>
    <source>
        <strain evidence="2">LUCI</strain>
    </source>
</reference>
<keyword evidence="3" id="KW-1185">Reference proteome</keyword>
<dbReference type="AlphaFoldDB" id="A0A498RIJ8"/>
<keyword evidence="1" id="KW-0732">Signal</keyword>
<evidence type="ECO:0000313" key="2">
    <source>
        <dbReference type="EMBL" id="VBB08908.1"/>
    </source>
</evidence>
<accession>A0A498RIJ8</accession>
<dbReference type="EMBL" id="UPPP01000103">
    <property type="protein sequence ID" value="VBB08908.1"/>
    <property type="molecule type" value="Genomic_DNA"/>
</dbReference>
<dbReference type="SUPFAM" id="SSF143842">
    <property type="entry name" value="YwmB-like"/>
    <property type="match status" value="1"/>
</dbReference>
<dbReference type="Proteomes" id="UP000277811">
    <property type="component" value="Unassembled WGS sequence"/>
</dbReference>